<evidence type="ECO:0000256" key="1">
    <source>
        <dbReference type="SAM" id="Coils"/>
    </source>
</evidence>
<dbReference type="KEGG" id="bbel:109478637"/>
<evidence type="ECO:0000313" key="4">
    <source>
        <dbReference type="RefSeq" id="XP_019635864.1"/>
    </source>
</evidence>
<dbReference type="RefSeq" id="XP_019635864.1">
    <property type="nucleotide sequence ID" value="XM_019780305.1"/>
</dbReference>
<dbReference type="GeneID" id="109478637"/>
<evidence type="ECO:0000313" key="3">
    <source>
        <dbReference type="Proteomes" id="UP000515135"/>
    </source>
</evidence>
<keyword evidence="1" id="KW-0175">Coiled coil</keyword>
<feature type="coiled-coil region" evidence="1">
    <location>
        <begin position="71"/>
        <end position="105"/>
    </location>
</feature>
<proteinExistence type="predicted"/>
<protein>
    <submittedName>
        <fullName evidence="4">Uncharacterized protein LOC109478637</fullName>
    </submittedName>
</protein>
<dbReference type="InterPro" id="IPR004244">
    <property type="entry name" value="Transposase_22"/>
</dbReference>
<organism evidence="3 4">
    <name type="scientific">Branchiostoma belcheri</name>
    <name type="common">Amphioxus</name>
    <dbReference type="NCBI Taxonomy" id="7741"/>
    <lineage>
        <taxon>Eukaryota</taxon>
        <taxon>Metazoa</taxon>
        <taxon>Chordata</taxon>
        <taxon>Cephalochordata</taxon>
        <taxon>Leptocardii</taxon>
        <taxon>Amphioxiformes</taxon>
        <taxon>Branchiostomatidae</taxon>
        <taxon>Branchiostoma</taxon>
    </lineage>
</organism>
<sequence length="276" mass="31341">MVMTRSGKRRRKTDSGENHQNTVKNPNESTQDMTEADMADSSLITVIKSTIDSALLPIKAELQQVAKSSELKDLREDIDRILNRQDELEGRIRRVEGKLDDIEKTPLPPTPAVSNAINSLEQYTRRNSLRIRGIPEVEGERSEFCIQKVVNFCRIKLGIDIPQHSIDRAHRVGVRSGNTSRTMLVKFISWQDRNKVFRARTKLKGKRDDEGKPLLVTADLTRENMRTFSAALSAKKRNLIKDVWIDANCRIMITALDKSTKNIECIDDLPSGSEDN</sequence>
<feature type="compositionally biased region" description="Basic residues" evidence="2">
    <location>
        <begin position="1"/>
        <end position="12"/>
    </location>
</feature>
<feature type="region of interest" description="Disordered" evidence="2">
    <location>
        <begin position="1"/>
        <end position="34"/>
    </location>
</feature>
<evidence type="ECO:0000256" key="2">
    <source>
        <dbReference type="SAM" id="MobiDB-lite"/>
    </source>
</evidence>
<dbReference type="OrthoDB" id="10066957at2759"/>
<reference evidence="4" key="1">
    <citation type="submission" date="2025-08" db="UniProtKB">
        <authorList>
            <consortium name="RefSeq"/>
        </authorList>
    </citation>
    <scope>IDENTIFICATION</scope>
    <source>
        <tissue evidence="4">Gonad</tissue>
    </source>
</reference>
<dbReference type="PANTHER" id="PTHR11505">
    <property type="entry name" value="L1 TRANSPOSABLE ELEMENT-RELATED"/>
    <property type="match status" value="1"/>
</dbReference>
<keyword evidence="3" id="KW-1185">Reference proteome</keyword>
<dbReference type="Proteomes" id="UP000515135">
    <property type="component" value="Unplaced"/>
</dbReference>
<feature type="compositionally biased region" description="Polar residues" evidence="2">
    <location>
        <begin position="18"/>
        <end position="33"/>
    </location>
</feature>
<dbReference type="AlphaFoldDB" id="A0A6P4ZPC5"/>
<gene>
    <name evidence="4" type="primary">LOC109478637</name>
</gene>
<name>A0A6P4ZPC5_BRABE</name>
<accession>A0A6P4ZPC5</accession>
<dbReference type="Gene3D" id="3.30.70.1820">
    <property type="entry name" value="L1 transposable element, RRM domain"/>
    <property type="match status" value="1"/>
</dbReference>